<feature type="transmembrane region" description="Helical" evidence="1">
    <location>
        <begin position="341"/>
        <end position="363"/>
    </location>
</feature>
<feature type="domain" description="Fibronectin type-III" evidence="2">
    <location>
        <begin position="14"/>
        <end position="122"/>
    </location>
</feature>
<dbReference type="InterPro" id="IPR003961">
    <property type="entry name" value="FN3_dom"/>
</dbReference>
<protein>
    <recommendedName>
        <fullName evidence="2">Fibronectin type-III domain-containing protein</fullName>
    </recommendedName>
</protein>
<comment type="caution">
    <text evidence="3">The sequence shown here is derived from an EMBL/GenBank/DDBJ whole genome shotgun (WGS) entry which is preliminary data.</text>
</comment>
<dbReference type="SUPFAM" id="SSF49265">
    <property type="entry name" value="Fibronectin type III"/>
    <property type="match status" value="1"/>
</dbReference>
<evidence type="ECO:0000259" key="2">
    <source>
        <dbReference type="PROSITE" id="PS50853"/>
    </source>
</evidence>
<dbReference type="InterPro" id="IPR036116">
    <property type="entry name" value="FN3_sf"/>
</dbReference>
<organism evidence="3 4">
    <name type="scientific">candidate division WOR_3 bacterium SM1_77</name>
    <dbReference type="NCBI Taxonomy" id="1703778"/>
    <lineage>
        <taxon>Bacteria</taxon>
        <taxon>Bacteria division WOR-3</taxon>
    </lineage>
</organism>
<name>A0A0S8JYI2_UNCW3</name>
<dbReference type="Pfam" id="PF20539">
    <property type="entry name" value="DUF6754"/>
    <property type="match status" value="1"/>
</dbReference>
<keyword evidence="1" id="KW-0812">Transmembrane</keyword>
<gene>
    <name evidence="3" type="ORF">AMJ74_02475</name>
</gene>
<proteinExistence type="predicted"/>
<dbReference type="AlphaFoldDB" id="A0A0S8JYI2"/>
<dbReference type="Proteomes" id="UP000050975">
    <property type="component" value="Unassembled WGS sequence"/>
</dbReference>
<keyword evidence="1" id="KW-1133">Transmembrane helix</keyword>
<dbReference type="CDD" id="cd00063">
    <property type="entry name" value="FN3"/>
    <property type="match status" value="1"/>
</dbReference>
<sequence length="386" mass="42890">MLQLIFTLGLFAQPPTNIQAHDTPNDEGHSITIIWEPSPLDSGRIGFFQGYEIFRAASLTEDFEDAGFAAPGKTEYEDNSPDIEDGKEYYYFVRTLTSSGYEDSEKVGPFISSAQWFNTQRVNVLLITLLVSFLVIYYIRRAQKGGKLFVRKIPGLDAIDDAVGRSTEMGRPILYSFGLSYLNEVWTIASLSILYRVARKCAEFANRLLIPNYDPLVMSAAQETVKQAYIEAGRPDLYDERDIPFLTADQFGYAAGVDGIMVREKPGAVFWQGYFLAEALVLAETGHSVGAIQIAGTTMVDQLPFFITACDYTLIGEEMYAASCYLKPEPQMLGSLKGADFAKATILIFIVFGTVLGTSGVLLKHLANVDILSDIFTKVVQWFNTF</sequence>
<dbReference type="InterPro" id="IPR013783">
    <property type="entry name" value="Ig-like_fold"/>
</dbReference>
<keyword evidence="1" id="KW-0472">Membrane</keyword>
<dbReference type="EMBL" id="LJVE01000029">
    <property type="protein sequence ID" value="KPL14945.1"/>
    <property type="molecule type" value="Genomic_DNA"/>
</dbReference>
<dbReference type="InterPro" id="IPR046642">
    <property type="entry name" value="DUF6754"/>
</dbReference>
<dbReference type="PROSITE" id="PS50853">
    <property type="entry name" value="FN3"/>
    <property type="match status" value="1"/>
</dbReference>
<evidence type="ECO:0000313" key="3">
    <source>
        <dbReference type="EMBL" id="KPL14945.1"/>
    </source>
</evidence>
<feature type="transmembrane region" description="Helical" evidence="1">
    <location>
        <begin position="122"/>
        <end position="139"/>
    </location>
</feature>
<dbReference type="Gene3D" id="2.60.40.10">
    <property type="entry name" value="Immunoglobulins"/>
    <property type="match status" value="1"/>
</dbReference>
<evidence type="ECO:0000256" key="1">
    <source>
        <dbReference type="SAM" id="Phobius"/>
    </source>
</evidence>
<accession>A0A0S8JYI2</accession>
<reference evidence="3 4" key="1">
    <citation type="journal article" date="2015" name="Microbiome">
        <title>Genomic resolution of linkages in carbon, nitrogen, and sulfur cycling among widespread estuary sediment bacteria.</title>
        <authorList>
            <person name="Baker B.J."/>
            <person name="Lazar C.S."/>
            <person name="Teske A.P."/>
            <person name="Dick G.J."/>
        </authorList>
    </citation>
    <scope>NUCLEOTIDE SEQUENCE [LARGE SCALE GENOMIC DNA]</scope>
    <source>
        <strain evidence="3">SM1_77</strain>
    </source>
</reference>
<evidence type="ECO:0000313" key="4">
    <source>
        <dbReference type="Proteomes" id="UP000050975"/>
    </source>
</evidence>